<evidence type="ECO:0000313" key="2">
    <source>
        <dbReference type="Proteomes" id="UP000308730"/>
    </source>
</evidence>
<evidence type="ECO:0000313" key="1">
    <source>
        <dbReference type="EMBL" id="THH28405.1"/>
    </source>
</evidence>
<accession>A0A4S4MRK8</accession>
<proteinExistence type="predicted"/>
<reference evidence="1 2" key="1">
    <citation type="submission" date="2019-02" db="EMBL/GenBank/DDBJ databases">
        <title>Genome sequencing of the rare red list fungi Antrodiella citrinella (Flaviporus citrinellus).</title>
        <authorList>
            <person name="Buettner E."/>
            <person name="Kellner H."/>
        </authorList>
    </citation>
    <scope>NUCLEOTIDE SEQUENCE [LARGE SCALE GENOMIC DNA]</scope>
    <source>
        <strain evidence="1 2">DSM 108506</strain>
    </source>
</reference>
<comment type="caution">
    <text evidence="1">The sequence shown here is derived from an EMBL/GenBank/DDBJ whole genome shotgun (WGS) entry which is preliminary data.</text>
</comment>
<organism evidence="1 2">
    <name type="scientific">Antrodiella citrinella</name>
    <dbReference type="NCBI Taxonomy" id="2447956"/>
    <lineage>
        <taxon>Eukaryota</taxon>
        <taxon>Fungi</taxon>
        <taxon>Dikarya</taxon>
        <taxon>Basidiomycota</taxon>
        <taxon>Agaricomycotina</taxon>
        <taxon>Agaricomycetes</taxon>
        <taxon>Polyporales</taxon>
        <taxon>Steccherinaceae</taxon>
        <taxon>Antrodiella</taxon>
    </lineage>
</organism>
<protein>
    <submittedName>
        <fullName evidence="1">Uncharacterized protein</fullName>
    </submittedName>
</protein>
<gene>
    <name evidence="1" type="ORF">EUX98_g5785</name>
</gene>
<dbReference type="EMBL" id="SGPM01000181">
    <property type="protein sequence ID" value="THH28405.1"/>
    <property type="molecule type" value="Genomic_DNA"/>
</dbReference>
<sequence length="215" mass="24600">MFAEVLEFEICDVFFSFDTAGLFYPDATFDSLYYASYWDDPANALTAASNITGTSHVERFSAKLKVMAANEDVLEILRLSTKVGHHLTHLHVSLEYYPRRWDDEADYFGVSQCTRLSTFHITVYAALHNVEFQLPFVCDDVTNIVFHLPTSISKFKIELICETSYEADVKVEFTNRYNDDGVNFNTEIELAKEFLPRLRDLNVLTVCGPDEEVTS</sequence>
<dbReference type="AlphaFoldDB" id="A0A4S4MRK8"/>
<name>A0A4S4MRK8_9APHY</name>
<dbReference type="Proteomes" id="UP000308730">
    <property type="component" value="Unassembled WGS sequence"/>
</dbReference>
<keyword evidence="2" id="KW-1185">Reference proteome</keyword>